<sequence>MHGYSWLRLMLPASSATRECHRS</sequence>
<reference evidence="1" key="2">
    <citation type="journal article" date="2015" name="Data Brief">
        <title>Shoot transcriptome of the giant reed, Arundo donax.</title>
        <authorList>
            <person name="Barrero R.A."/>
            <person name="Guerrero F.D."/>
            <person name="Moolhuijzen P."/>
            <person name="Goolsby J.A."/>
            <person name="Tidwell J."/>
            <person name="Bellgard S.E."/>
            <person name="Bellgard M.I."/>
        </authorList>
    </citation>
    <scope>NUCLEOTIDE SEQUENCE</scope>
    <source>
        <tissue evidence="1">Shoot tissue taken approximately 20 cm above the soil surface</tissue>
    </source>
</reference>
<reference evidence="1" key="1">
    <citation type="submission" date="2014-09" db="EMBL/GenBank/DDBJ databases">
        <authorList>
            <person name="Magalhaes I.L.F."/>
            <person name="Oliveira U."/>
            <person name="Santos F.R."/>
            <person name="Vidigal T.H.D.A."/>
            <person name="Brescovit A.D."/>
            <person name="Santos A.J."/>
        </authorList>
    </citation>
    <scope>NUCLEOTIDE SEQUENCE</scope>
    <source>
        <tissue evidence="1">Shoot tissue taken approximately 20 cm above the soil surface</tissue>
    </source>
</reference>
<protein>
    <submittedName>
        <fullName evidence="1">Uncharacterized protein</fullName>
    </submittedName>
</protein>
<name>A0A0A9FPT1_ARUDO</name>
<evidence type="ECO:0000313" key="1">
    <source>
        <dbReference type="EMBL" id="JAE13269.1"/>
    </source>
</evidence>
<dbReference type="EMBL" id="GBRH01184627">
    <property type="protein sequence ID" value="JAE13269.1"/>
    <property type="molecule type" value="Transcribed_RNA"/>
</dbReference>
<organism evidence="1">
    <name type="scientific">Arundo donax</name>
    <name type="common">Giant reed</name>
    <name type="synonym">Donax arundinaceus</name>
    <dbReference type="NCBI Taxonomy" id="35708"/>
    <lineage>
        <taxon>Eukaryota</taxon>
        <taxon>Viridiplantae</taxon>
        <taxon>Streptophyta</taxon>
        <taxon>Embryophyta</taxon>
        <taxon>Tracheophyta</taxon>
        <taxon>Spermatophyta</taxon>
        <taxon>Magnoliopsida</taxon>
        <taxon>Liliopsida</taxon>
        <taxon>Poales</taxon>
        <taxon>Poaceae</taxon>
        <taxon>PACMAD clade</taxon>
        <taxon>Arundinoideae</taxon>
        <taxon>Arundineae</taxon>
        <taxon>Arundo</taxon>
    </lineage>
</organism>
<dbReference type="AlphaFoldDB" id="A0A0A9FPT1"/>
<accession>A0A0A9FPT1</accession>
<proteinExistence type="predicted"/>